<dbReference type="InterPro" id="IPR055431">
    <property type="entry name" value="RsgI_M"/>
</dbReference>
<evidence type="ECO:0000256" key="6">
    <source>
        <dbReference type="SAM" id="MobiDB-lite"/>
    </source>
</evidence>
<feature type="domain" description="RsgI N-terminal anti-sigma" evidence="7">
    <location>
        <begin position="2"/>
        <end position="50"/>
    </location>
</feature>
<keyword evidence="4" id="KW-1133">Transmembrane helix</keyword>
<gene>
    <name evidence="8" type="ORF">ACFFMS_27285</name>
</gene>
<accession>A0ABV5WMV4</accession>
<evidence type="ECO:0000313" key="9">
    <source>
        <dbReference type="Proteomes" id="UP001589609"/>
    </source>
</evidence>
<evidence type="ECO:0000256" key="3">
    <source>
        <dbReference type="ARBA" id="ARBA00022692"/>
    </source>
</evidence>
<protein>
    <submittedName>
        <fullName evidence="8">Anti-sigma factor domain-containing protein</fullName>
    </submittedName>
</protein>
<dbReference type="Proteomes" id="UP001589609">
    <property type="component" value="Unassembled WGS sequence"/>
</dbReference>
<evidence type="ECO:0000256" key="5">
    <source>
        <dbReference type="ARBA" id="ARBA00023136"/>
    </source>
</evidence>
<keyword evidence="2" id="KW-1003">Cell membrane</keyword>
<keyword evidence="5" id="KW-0472">Membrane</keyword>
<feature type="compositionally biased region" description="Basic and acidic residues" evidence="6">
    <location>
        <begin position="217"/>
        <end position="234"/>
    </location>
</feature>
<evidence type="ECO:0000256" key="2">
    <source>
        <dbReference type="ARBA" id="ARBA00022475"/>
    </source>
</evidence>
<evidence type="ECO:0000313" key="8">
    <source>
        <dbReference type="EMBL" id="MFB9761934.1"/>
    </source>
</evidence>
<feature type="region of interest" description="Disordered" evidence="6">
    <location>
        <begin position="212"/>
        <end position="347"/>
    </location>
</feature>
<feature type="compositionally biased region" description="Polar residues" evidence="6">
    <location>
        <begin position="263"/>
        <end position="272"/>
    </location>
</feature>
<organism evidence="8 9">
    <name type="scientific">Ectobacillus funiculus</name>
    <dbReference type="NCBI Taxonomy" id="137993"/>
    <lineage>
        <taxon>Bacteria</taxon>
        <taxon>Bacillati</taxon>
        <taxon>Bacillota</taxon>
        <taxon>Bacilli</taxon>
        <taxon>Bacillales</taxon>
        <taxon>Bacillaceae</taxon>
        <taxon>Ectobacillus</taxon>
    </lineage>
</organism>
<feature type="compositionally biased region" description="Basic and acidic residues" evidence="6">
    <location>
        <begin position="310"/>
        <end position="347"/>
    </location>
</feature>
<evidence type="ECO:0000259" key="7">
    <source>
        <dbReference type="PROSITE" id="PS51849"/>
    </source>
</evidence>
<comment type="subcellular location">
    <subcellularLocation>
        <location evidence="1">Cell membrane</location>
        <topology evidence="1">Single-pass membrane protein</topology>
    </subcellularLocation>
</comment>
<dbReference type="InterPro" id="IPR024449">
    <property type="entry name" value="Anti-sigma_RsgI_N"/>
</dbReference>
<proteinExistence type="predicted"/>
<name>A0ABV5WMV4_9BACI</name>
<feature type="compositionally biased region" description="Basic and acidic residues" evidence="6">
    <location>
        <begin position="275"/>
        <end position="300"/>
    </location>
</feature>
<dbReference type="RefSeq" id="WP_379951996.1">
    <property type="nucleotide sequence ID" value="NZ_JBHMAF010000196.1"/>
</dbReference>
<keyword evidence="9" id="KW-1185">Reference proteome</keyword>
<dbReference type="Pfam" id="PF23750">
    <property type="entry name" value="RsgI_M"/>
    <property type="match status" value="1"/>
</dbReference>
<dbReference type="PROSITE" id="PS51849">
    <property type="entry name" value="RSGI_N"/>
    <property type="match status" value="1"/>
</dbReference>
<dbReference type="Pfam" id="PF12791">
    <property type="entry name" value="RsgI_N"/>
    <property type="match status" value="1"/>
</dbReference>
<keyword evidence="3" id="KW-0812">Transmembrane</keyword>
<feature type="compositionally biased region" description="Polar residues" evidence="6">
    <location>
        <begin position="235"/>
        <end position="251"/>
    </location>
</feature>
<dbReference type="EMBL" id="JBHMAF010000196">
    <property type="protein sequence ID" value="MFB9761934.1"/>
    <property type="molecule type" value="Genomic_DNA"/>
</dbReference>
<sequence>MNRGIVMEVQKQSVLVLTSEGEFVKCKRQHREYEIGEEILFPQAERIQQRSKLLFFFWPKRLAFATSSVLAACLWLFFNSPAEEKAMAYVAVDINPSLEISVDSEMHVLKLEAYNEDGQRVLSKLKAGEGESLSKVIHAIVRQSQQDGYLKADKPVTITSVAASGADKQIEKRIDDIVTTVQKTYEKESVTVVCQKGTMQVREDAKRAGVSTGIYMKQEKERLQQKQEENRKLEQTPTPQQETPKSQPVQQSEEKQKEVPLAPSNNANTVPPQQREIEQETEKAVDKGQQKKENKQDKQENVSTATKKKNGGDKEEKQNNDKQDDHKQNEHRQDNDGQDNHKQNKHD</sequence>
<comment type="caution">
    <text evidence="8">The sequence shown here is derived from an EMBL/GenBank/DDBJ whole genome shotgun (WGS) entry which is preliminary data.</text>
</comment>
<reference evidence="8 9" key="1">
    <citation type="submission" date="2024-09" db="EMBL/GenBank/DDBJ databases">
        <authorList>
            <person name="Sun Q."/>
            <person name="Mori K."/>
        </authorList>
    </citation>
    <scope>NUCLEOTIDE SEQUENCE [LARGE SCALE GENOMIC DNA]</scope>
    <source>
        <strain evidence="8 9">JCM 11201</strain>
    </source>
</reference>
<evidence type="ECO:0000256" key="4">
    <source>
        <dbReference type="ARBA" id="ARBA00022989"/>
    </source>
</evidence>
<evidence type="ECO:0000256" key="1">
    <source>
        <dbReference type="ARBA" id="ARBA00004162"/>
    </source>
</evidence>